<dbReference type="InterPro" id="IPR011042">
    <property type="entry name" value="6-blade_b-propeller_TolB-like"/>
</dbReference>
<dbReference type="EMBL" id="CP111022">
    <property type="protein sequence ID" value="WAR19626.1"/>
    <property type="molecule type" value="Genomic_DNA"/>
</dbReference>
<dbReference type="InterPro" id="IPR011044">
    <property type="entry name" value="Quino_amine_DH_bsu"/>
</dbReference>
<proteinExistence type="predicted"/>
<dbReference type="SUPFAM" id="SSF50969">
    <property type="entry name" value="YVTN repeat-like/Quinoprotein amine dehydrogenase"/>
    <property type="match status" value="1"/>
</dbReference>
<dbReference type="Gene3D" id="2.120.10.30">
    <property type="entry name" value="TolB, C-terminal domain"/>
    <property type="match status" value="1"/>
</dbReference>
<name>A0ABY7FFW5_MYAAR</name>
<evidence type="ECO:0008006" key="3">
    <source>
        <dbReference type="Google" id="ProtNLM"/>
    </source>
</evidence>
<organism evidence="1 2">
    <name type="scientific">Mya arenaria</name>
    <name type="common">Soft-shell clam</name>
    <dbReference type="NCBI Taxonomy" id="6604"/>
    <lineage>
        <taxon>Eukaryota</taxon>
        <taxon>Metazoa</taxon>
        <taxon>Spiralia</taxon>
        <taxon>Lophotrochozoa</taxon>
        <taxon>Mollusca</taxon>
        <taxon>Bivalvia</taxon>
        <taxon>Autobranchia</taxon>
        <taxon>Heteroconchia</taxon>
        <taxon>Euheterodonta</taxon>
        <taxon>Imparidentia</taxon>
        <taxon>Neoheterodontei</taxon>
        <taxon>Myida</taxon>
        <taxon>Myoidea</taxon>
        <taxon>Myidae</taxon>
        <taxon>Mya</taxon>
    </lineage>
</organism>
<reference evidence="1" key="1">
    <citation type="submission" date="2022-11" db="EMBL/GenBank/DDBJ databases">
        <title>Centuries of genome instability and evolution in soft-shell clam transmissible cancer (bioRxiv).</title>
        <authorList>
            <person name="Hart S.F.M."/>
            <person name="Yonemitsu M.A."/>
            <person name="Giersch R.M."/>
            <person name="Beal B.F."/>
            <person name="Arriagada G."/>
            <person name="Davis B.W."/>
            <person name="Ostrander E.A."/>
            <person name="Goff S.P."/>
            <person name="Metzger M.J."/>
        </authorList>
    </citation>
    <scope>NUCLEOTIDE SEQUENCE</scope>
    <source>
        <strain evidence="1">MELC-2E11</strain>
        <tissue evidence="1">Siphon/mantle</tissue>
    </source>
</reference>
<gene>
    <name evidence="1" type="ORF">MAR_001464</name>
</gene>
<evidence type="ECO:0000313" key="1">
    <source>
        <dbReference type="EMBL" id="WAR19626.1"/>
    </source>
</evidence>
<protein>
    <recommendedName>
        <fullName evidence="3">DZIP3-like HEPN domain-containing protein</fullName>
    </recommendedName>
</protein>
<sequence length="785" mass="89024">FDKRSTNAQPGVEIFSRLLSVDGHDTATGQTRLMDSAHWKNDDGFGRMYRNYLRLQVLFLHVCTKVLRHVVEHFAKEEWGGVLEDFNLANFIKTKVDILKDLQRRKILNKSQVEAIENGQYQEWDITLLAVVLLNMVQMEPHERAAVESIRTERNNIQHSSNVEVNDANYYTIWTNVTNSIRLLASVSGPDFKADIEKYLKTTEQLDEPGEPWKTVIMELLKESKMNLILQKLNELDKNVQSIHKKISSEPGSLTPKNQCDINIEIHTRSKLTVVQVALCNISITLIFVKKFNDVTSYVISDNSRIFMENLMKKPSFKTKRSVLEQAKSFLTNEKVVVLTSYKEDLVMSILKDIVMCFQKEMRNVTLLNTTSEWKSVSPNDTGLIILKNITGPWSKRELTETHTIDKWTYLFDAIHARAEGSSMSVAIVLKKTHLDEITSKLCDHKILKNVVEIRVRDAAPGPLPDQSQTPSAGTSDDVILRKKDQHLNKLGVNVDDTNKPRNSYKLVTDNSTSHSFISCILVSSAQDCIVVVDVWTSCIKLFHTEQQKPHAEVDCKLKNWNDPWAVAEVPNTQQFAVTFPKDNKIRMFELTKTFTFTVCRNFQTIQTVADCRGICSLEGYLVVSFGTAGDCREHGMIQIVALTGDVYKQIDHKGGEPLFNNPKYLVLSPEKNLIHVSDKSKNKIITIDFEGTVWSEIDIQRPGCVIADPSTGGLYICSKATTNLFQACCETDTCFDVDAQHFGKEPVAMAFDRAKQCLHLAFRGSPEIMEYAINTNSQSRKVEL</sequence>
<accession>A0ABY7FFW5</accession>
<keyword evidence="2" id="KW-1185">Reference proteome</keyword>
<feature type="non-terminal residue" evidence="1">
    <location>
        <position position="785"/>
    </location>
</feature>
<dbReference type="Proteomes" id="UP001164746">
    <property type="component" value="Chromosome 11"/>
</dbReference>
<evidence type="ECO:0000313" key="2">
    <source>
        <dbReference type="Proteomes" id="UP001164746"/>
    </source>
</evidence>